<dbReference type="SMART" id="SM00287">
    <property type="entry name" value="SH3b"/>
    <property type="match status" value="1"/>
</dbReference>
<feature type="chain" id="PRO_5030938866" evidence="2">
    <location>
        <begin position="26"/>
        <end position="264"/>
    </location>
</feature>
<dbReference type="AlphaFoldDB" id="A0A7Z2G8S6"/>
<protein>
    <submittedName>
        <fullName evidence="4">SH3 domain-containing protein</fullName>
    </submittedName>
</protein>
<keyword evidence="5" id="KW-1185">Reference proteome</keyword>
<dbReference type="RefSeq" id="WP_158760169.1">
    <property type="nucleotide sequence ID" value="NZ_CP046910.1"/>
</dbReference>
<accession>A0A7Z2G8S6</accession>
<dbReference type="InterPro" id="IPR003646">
    <property type="entry name" value="SH3-like_bac-type"/>
</dbReference>
<reference evidence="4 5" key="1">
    <citation type="submission" date="2019-12" db="EMBL/GenBank/DDBJ databases">
        <title>Paraburkholderia acidiphila 7Q-K02 sp. nov and Paraburkholderia acidisoli DHF22 sp. nov., two strains isolated from forest soil.</title>
        <authorList>
            <person name="Gao Z."/>
            <person name="Qiu L."/>
        </authorList>
    </citation>
    <scope>NUCLEOTIDE SEQUENCE [LARGE SCALE GENOMIC DNA]</scope>
    <source>
        <strain evidence="4 5">7Q-K02</strain>
    </source>
</reference>
<evidence type="ECO:0000256" key="2">
    <source>
        <dbReference type="SAM" id="SignalP"/>
    </source>
</evidence>
<proteinExistence type="predicted"/>
<dbReference type="Pfam" id="PF08239">
    <property type="entry name" value="SH3_3"/>
    <property type="match status" value="1"/>
</dbReference>
<dbReference type="EMBL" id="CP046910">
    <property type="protein sequence ID" value="QGZ57221.1"/>
    <property type="molecule type" value="Genomic_DNA"/>
</dbReference>
<organism evidence="4 5">
    <name type="scientific">Paraburkholderia acidiphila</name>
    <dbReference type="NCBI Taxonomy" id="2571747"/>
    <lineage>
        <taxon>Bacteria</taxon>
        <taxon>Pseudomonadati</taxon>
        <taxon>Pseudomonadota</taxon>
        <taxon>Betaproteobacteria</taxon>
        <taxon>Burkholderiales</taxon>
        <taxon>Burkholderiaceae</taxon>
        <taxon>Paraburkholderia</taxon>
    </lineage>
</organism>
<feature type="signal peptide" evidence="2">
    <location>
        <begin position="1"/>
        <end position="25"/>
    </location>
</feature>
<name>A0A7Z2G8S6_9BURK</name>
<evidence type="ECO:0000313" key="5">
    <source>
        <dbReference type="Proteomes" id="UP000434209"/>
    </source>
</evidence>
<feature type="compositionally biased region" description="Low complexity" evidence="1">
    <location>
        <begin position="163"/>
        <end position="172"/>
    </location>
</feature>
<feature type="compositionally biased region" description="Pro residues" evidence="1">
    <location>
        <begin position="138"/>
        <end position="154"/>
    </location>
</feature>
<evidence type="ECO:0000259" key="3">
    <source>
        <dbReference type="SMART" id="SM00287"/>
    </source>
</evidence>
<keyword evidence="2" id="KW-0732">Signal</keyword>
<evidence type="ECO:0000313" key="4">
    <source>
        <dbReference type="EMBL" id="QGZ57221.1"/>
    </source>
</evidence>
<feature type="region of interest" description="Disordered" evidence="1">
    <location>
        <begin position="131"/>
        <end position="264"/>
    </location>
</feature>
<gene>
    <name evidence="4" type="ORF">FAZ97_20065</name>
</gene>
<evidence type="ECO:0000256" key="1">
    <source>
        <dbReference type="SAM" id="MobiDB-lite"/>
    </source>
</evidence>
<dbReference type="KEGG" id="pacp:FAZ97_20065"/>
<dbReference type="OrthoDB" id="8854384at2"/>
<dbReference type="Proteomes" id="UP000434209">
    <property type="component" value="Chromosome 2"/>
</dbReference>
<dbReference type="Gene3D" id="2.30.30.40">
    <property type="entry name" value="SH3 Domains"/>
    <property type="match status" value="1"/>
</dbReference>
<feature type="compositionally biased region" description="Gly residues" evidence="1">
    <location>
        <begin position="205"/>
        <end position="258"/>
    </location>
</feature>
<sequence>MRKQFLGVVLAALAGIFVASPPAQAQSQAFTNQTVNLYAGPAADFPIVAQIPGGVAVTVWGCVAGFSWCDIGFPGLRGWVYGTFISYPWQGQRVPVMSYGPRIGLPIVTFSLGAYWGSHYRDRPWFSNQSRWARHPGPRPVPPPPVRPRPPSGRPPNHGGGNRPPHNNAGPGNRPPGAGPGNNNARPPGQGNARPPGQGNARPPGQGGGRPPGQGGGRPPGGGNNRPPGGGQGGGGGGPGGGGGGGGPGGGGGGGGGGRPPPGG</sequence>
<feature type="compositionally biased region" description="Low complexity" evidence="1">
    <location>
        <begin position="179"/>
        <end position="204"/>
    </location>
</feature>
<feature type="domain" description="SH3b" evidence="3">
    <location>
        <begin position="25"/>
        <end position="88"/>
    </location>
</feature>